<feature type="transmembrane region" description="Helical" evidence="1">
    <location>
        <begin position="120"/>
        <end position="145"/>
    </location>
</feature>
<comment type="caution">
    <text evidence="2">The sequence shown here is derived from an EMBL/GenBank/DDBJ whole genome shotgun (WGS) entry which is preliminary data.</text>
</comment>
<sequence length="369" mass="40757">DHSGSFTLTNEEYVDNMTKGWVVNPSPASLRYAMVSVEGVIDSRDSVTVYKAHCDGDSVTDLTQYENQRKSGVLEYTYTWRGSDIYNCAYVEFFTDASESDFEGFTLDFCVNFGCTQMFLVYWLDLILMSWVASVIICCIMTCVVRDHRRGKRESASGILRESEYHNPRHSGRRVPPNTKEMLQHHQNPTCVVDGVPAETKAPVLEEEGLSSVYTRTEPELNESIVLGLYMVGLHRWYLGKPYPILFPLTLGGLGFWWAADFDLLVFEWITPANFTTSGWSKRMQQVRANTEEPKGPIETPGAHIGSGPLASAPVPDLGSAAIAFSSKGMGHSGQGRPVFVYTGPLGEDGSSPAETLGEGEAYTALLIG</sequence>
<evidence type="ECO:0000256" key="1">
    <source>
        <dbReference type="SAM" id="Phobius"/>
    </source>
</evidence>
<keyword evidence="3" id="KW-1185">Reference proteome</keyword>
<proteinExistence type="predicted"/>
<organism evidence="2 3">
    <name type="scientific">Kipferlia bialata</name>
    <dbReference type="NCBI Taxonomy" id="797122"/>
    <lineage>
        <taxon>Eukaryota</taxon>
        <taxon>Metamonada</taxon>
        <taxon>Carpediemonas-like organisms</taxon>
        <taxon>Kipferlia</taxon>
    </lineage>
</organism>
<dbReference type="AlphaFoldDB" id="A0A9K3D642"/>
<keyword evidence="1" id="KW-0812">Transmembrane</keyword>
<evidence type="ECO:0000313" key="2">
    <source>
        <dbReference type="EMBL" id="GIQ89551.1"/>
    </source>
</evidence>
<feature type="non-terminal residue" evidence="2">
    <location>
        <position position="1"/>
    </location>
</feature>
<feature type="non-terminal residue" evidence="2">
    <location>
        <position position="369"/>
    </location>
</feature>
<gene>
    <name evidence="2" type="ORF">KIPB_012050</name>
</gene>
<name>A0A9K3D642_9EUKA</name>
<evidence type="ECO:0000313" key="3">
    <source>
        <dbReference type="Proteomes" id="UP000265618"/>
    </source>
</evidence>
<keyword evidence="1" id="KW-1133">Transmembrane helix</keyword>
<evidence type="ECO:0008006" key="4">
    <source>
        <dbReference type="Google" id="ProtNLM"/>
    </source>
</evidence>
<keyword evidence="1" id="KW-0472">Membrane</keyword>
<dbReference type="Proteomes" id="UP000265618">
    <property type="component" value="Unassembled WGS sequence"/>
</dbReference>
<dbReference type="EMBL" id="BDIP01005167">
    <property type="protein sequence ID" value="GIQ89551.1"/>
    <property type="molecule type" value="Genomic_DNA"/>
</dbReference>
<reference evidence="2 3" key="1">
    <citation type="journal article" date="2018" name="PLoS ONE">
        <title>The draft genome of Kipferlia bialata reveals reductive genome evolution in fornicate parasites.</title>
        <authorList>
            <person name="Tanifuji G."/>
            <person name="Takabayashi S."/>
            <person name="Kume K."/>
            <person name="Takagi M."/>
            <person name="Nakayama T."/>
            <person name="Kamikawa R."/>
            <person name="Inagaki Y."/>
            <person name="Hashimoto T."/>
        </authorList>
    </citation>
    <scope>NUCLEOTIDE SEQUENCE [LARGE SCALE GENOMIC DNA]</scope>
    <source>
        <strain evidence="2">NY0173</strain>
    </source>
</reference>
<protein>
    <recommendedName>
        <fullName evidence="4">TM2 domain-containing protein</fullName>
    </recommendedName>
</protein>
<accession>A0A9K3D642</accession>